<dbReference type="GO" id="GO:0005525">
    <property type="term" value="F:GTP binding"/>
    <property type="evidence" value="ECO:0007669"/>
    <property type="project" value="UniProtKB-UniRule"/>
</dbReference>
<feature type="active site" description="Proton donor" evidence="8">
    <location>
        <position position="41"/>
    </location>
</feature>
<keyword evidence="8" id="KW-0963">Cytoplasm</keyword>
<dbReference type="InterPro" id="IPR027417">
    <property type="entry name" value="P-loop_NTPase"/>
</dbReference>
<comment type="subcellular location">
    <subcellularLocation>
        <location evidence="8">Cytoplasm</location>
    </subcellularLocation>
</comment>
<keyword evidence="7 8" id="KW-0342">GTP-binding</keyword>
<dbReference type="GO" id="GO:0046040">
    <property type="term" value="P:IMP metabolic process"/>
    <property type="evidence" value="ECO:0007669"/>
    <property type="project" value="TreeGrafter"/>
</dbReference>
<dbReference type="EC" id="6.3.4.4" evidence="8 10"/>
<feature type="binding site" evidence="8">
    <location>
        <begin position="300"/>
        <end position="306"/>
    </location>
    <ligand>
        <name>substrate</name>
    </ligand>
</feature>
<evidence type="ECO:0000256" key="3">
    <source>
        <dbReference type="ARBA" id="ARBA00022723"/>
    </source>
</evidence>
<evidence type="ECO:0000256" key="9">
    <source>
        <dbReference type="PROSITE-ProRule" id="PRU10134"/>
    </source>
</evidence>
<feature type="binding site" evidence="8">
    <location>
        <position position="145"/>
    </location>
    <ligand>
        <name>IMP</name>
        <dbReference type="ChEBI" id="CHEBI:58053"/>
        <note>ligand shared between dimeric partners</note>
    </ligand>
</feature>
<comment type="caution">
    <text evidence="11">The sequence shown here is derived from an EMBL/GenBank/DDBJ whole genome shotgun (WGS) entry which is preliminary data.</text>
</comment>
<dbReference type="Pfam" id="PF00709">
    <property type="entry name" value="Adenylsucc_synt"/>
    <property type="match status" value="1"/>
</dbReference>
<feature type="binding site" evidence="8">
    <location>
        <position position="13"/>
    </location>
    <ligand>
        <name>Mg(2+)</name>
        <dbReference type="ChEBI" id="CHEBI:18420"/>
    </ligand>
</feature>
<sequence length="431" mass="46556">MANVVVVGAQWGDEGKGKIVDWLSSRADVIARFQGGHNAGHTLVIDGKVFKLNALPSGVVRGGKMSVIGNGVVLDPWHLVKEIASIREQGVDISPETLMVAENVPLILPIHGELDRAREEAASQGSKIGTTGRGIGPAYEDKVGRRSVRVADLADRATLESRVDRALTHHDALRRGLGLKPVDREALIQSLLDIAPEVLQYAGPVWKVLNEKRRAGKRILFEGAQGALLDIDFGTYPFVTSSNVIAGQAATGTGIGPGAIDFVLGIVKAYTTRVGEGPFPTELDDENGNRLGTRGREFGTVTGRKRRCGWFDAVLVRQTCATSGVNGISLTKLDVLDGFDTIRICTGYELDGEMLDHLPIATEQQIRCVPVYEEMEGWSESTEGARSWNDLPGAAVKYVRRIEELIGCPVALLSTSPERDDTILVTDPFED</sequence>
<dbReference type="Gene3D" id="3.40.440.10">
    <property type="entry name" value="Adenylosuccinate Synthetase, subunit A, domain 1"/>
    <property type="match status" value="1"/>
</dbReference>
<keyword evidence="4 8" id="KW-0547">Nucleotide-binding</keyword>
<dbReference type="CDD" id="cd03108">
    <property type="entry name" value="AdSS"/>
    <property type="match status" value="1"/>
</dbReference>
<feature type="binding site" evidence="8">
    <location>
        <position position="306"/>
    </location>
    <ligand>
        <name>GTP</name>
        <dbReference type="ChEBI" id="CHEBI:37565"/>
    </ligand>
</feature>
<dbReference type="HAMAP" id="MF_00011">
    <property type="entry name" value="Adenylosucc_synth"/>
    <property type="match status" value="1"/>
</dbReference>
<feature type="binding site" description="in other chain" evidence="8">
    <location>
        <begin position="13"/>
        <end position="16"/>
    </location>
    <ligand>
        <name>IMP</name>
        <dbReference type="ChEBI" id="CHEBI:58053"/>
        <note>ligand shared between dimeric partners</note>
    </ligand>
</feature>
<comment type="pathway">
    <text evidence="8 10">Purine metabolism; AMP biosynthesis via de novo pathway; AMP from IMP: step 1/2.</text>
</comment>
<feature type="binding site" description="in other chain" evidence="8">
    <location>
        <position position="240"/>
    </location>
    <ligand>
        <name>IMP</name>
        <dbReference type="ChEBI" id="CHEBI:58053"/>
        <note>ligand shared between dimeric partners</note>
    </ligand>
</feature>
<accession>A0A327Y1N6</accession>
<dbReference type="GO" id="GO:0004019">
    <property type="term" value="F:adenylosuccinate synthase activity"/>
    <property type="evidence" value="ECO:0007669"/>
    <property type="project" value="UniProtKB-UniRule"/>
</dbReference>
<comment type="catalytic activity">
    <reaction evidence="8 10">
        <text>IMP + L-aspartate + GTP = N(6)-(1,2-dicarboxyethyl)-AMP + GDP + phosphate + 2 H(+)</text>
        <dbReference type="Rhea" id="RHEA:15753"/>
        <dbReference type="ChEBI" id="CHEBI:15378"/>
        <dbReference type="ChEBI" id="CHEBI:29991"/>
        <dbReference type="ChEBI" id="CHEBI:37565"/>
        <dbReference type="ChEBI" id="CHEBI:43474"/>
        <dbReference type="ChEBI" id="CHEBI:57567"/>
        <dbReference type="ChEBI" id="CHEBI:58053"/>
        <dbReference type="ChEBI" id="CHEBI:58189"/>
        <dbReference type="EC" id="6.3.4.4"/>
    </reaction>
</comment>
<dbReference type="PROSITE" id="PS01266">
    <property type="entry name" value="ADENYLOSUCCIN_SYN_1"/>
    <property type="match status" value="1"/>
</dbReference>
<dbReference type="GO" id="GO:0000287">
    <property type="term" value="F:magnesium ion binding"/>
    <property type="evidence" value="ECO:0007669"/>
    <property type="project" value="UniProtKB-UniRule"/>
</dbReference>
<dbReference type="SUPFAM" id="SSF52540">
    <property type="entry name" value="P-loop containing nucleoside triphosphate hydrolases"/>
    <property type="match status" value="1"/>
</dbReference>
<dbReference type="NCBIfam" id="TIGR00184">
    <property type="entry name" value="purA"/>
    <property type="match status" value="1"/>
</dbReference>
<evidence type="ECO:0000313" key="12">
    <source>
        <dbReference type="Proteomes" id="UP000249165"/>
    </source>
</evidence>
<comment type="function">
    <text evidence="8">Plays an important role in the de novo pathway of purine nucleotide biosynthesis. Catalyzes the first committed step in the biosynthesis of AMP from IMP.</text>
</comment>
<reference evidence="11 12" key="1">
    <citation type="submission" date="2018-06" db="EMBL/GenBank/DDBJ databases">
        <title>Genomic Encyclopedia of Archaeal and Bacterial Type Strains, Phase II (KMG-II): from individual species to whole genera.</title>
        <authorList>
            <person name="Goeker M."/>
        </authorList>
    </citation>
    <scope>NUCLEOTIDE SEQUENCE [LARGE SCALE GENOMIC DNA]</scope>
    <source>
        <strain evidence="11 12">DSM 22011</strain>
    </source>
</reference>
<comment type="cofactor">
    <cofactor evidence="8">
        <name>Mg(2+)</name>
        <dbReference type="ChEBI" id="CHEBI:18420"/>
    </cofactor>
    <text evidence="8">Binds 1 Mg(2+) ion per subunit.</text>
</comment>
<feature type="binding site" description="in other chain" evidence="8">
    <location>
        <position position="304"/>
    </location>
    <ligand>
        <name>IMP</name>
        <dbReference type="ChEBI" id="CHEBI:58053"/>
        <note>ligand shared between dimeric partners</note>
    </ligand>
</feature>
<feature type="binding site" evidence="8">
    <location>
        <begin position="414"/>
        <end position="416"/>
    </location>
    <ligand>
        <name>GTP</name>
        <dbReference type="ChEBI" id="CHEBI:37565"/>
    </ligand>
</feature>
<comment type="similarity">
    <text evidence="8 10">Belongs to the adenylosuccinate synthetase family.</text>
</comment>
<evidence type="ECO:0000256" key="7">
    <source>
        <dbReference type="ARBA" id="ARBA00023134"/>
    </source>
</evidence>
<keyword evidence="2 8" id="KW-0436">Ligase</keyword>
<evidence type="ECO:0000256" key="2">
    <source>
        <dbReference type="ARBA" id="ARBA00022598"/>
    </source>
</evidence>
<dbReference type="PROSITE" id="PS00513">
    <property type="entry name" value="ADENYLOSUCCIN_SYN_2"/>
    <property type="match status" value="1"/>
</dbReference>
<feature type="binding site" evidence="8">
    <location>
        <position position="40"/>
    </location>
    <ligand>
        <name>Mg(2+)</name>
        <dbReference type="ChEBI" id="CHEBI:18420"/>
    </ligand>
</feature>
<dbReference type="PANTHER" id="PTHR11846:SF0">
    <property type="entry name" value="ADENYLOSUCCINATE SYNTHETASE"/>
    <property type="match status" value="1"/>
</dbReference>
<evidence type="ECO:0000256" key="10">
    <source>
        <dbReference type="RuleBase" id="RU000520"/>
    </source>
</evidence>
<dbReference type="OrthoDB" id="9807553at2"/>
<organism evidence="11 12">
    <name type="scientific">Salipiger aestuarii</name>
    <dbReference type="NCBI Taxonomy" id="568098"/>
    <lineage>
        <taxon>Bacteria</taxon>
        <taxon>Pseudomonadati</taxon>
        <taxon>Pseudomonadota</taxon>
        <taxon>Alphaproteobacteria</taxon>
        <taxon>Rhodobacterales</taxon>
        <taxon>Roseobacteraceae</taxon>
        <taxon>Salipiger</taxon>
    </lineage>
</organism>
<dbReference type="InterPro" id="IPR033128">
    <property type="entry name" value="Adenylosuccin_syn_Lys_AS"/>
</dbReference>
<dbReference type="FunFam" id="3.90.170.10:FF:000001">
    <property type="entry name" value="Adenylosuccinate synthetase"/>
    <property type="match status" value="1"/>
</dbReference>
<evidence type="ECO:0000313" key="11">
    <source>
        <dbReference type="EMBL" id="RAK14923.1"/>
    </source>
</evidence>
<evidence type="ECO:0000256" key="1">
    <source>
        <dbReference type="ARBA" id="ARBA00011738"/>
    </source>
</evidence>
<keyword evidence="12" id="KW-1185">Reference proteome</keyword>
<feature type="binding site" evidence="8">
    <location>
        <begin position="12"/>
        <end position="18"/>
    </location>
    <ligand>
        <name>GTP</name>
        <dbReference type="ChEBI" id="CHEBI:37565"/>
    </ligand>
</feature>
<feature type="binding site" evidence="8">
    <location>
        <begin position="332"/>
        <end position="334"/>
    </location>
    <ligand>
        <name>GTP</name>
        <dbReference type="ChEBI" id="CHEBI:37565"/>
    </ligand>
</feature>
<evidence type="ECO:0000256" key="4">
    <source>
        <dbReference type="ARBA" id="ARBA00022741"/>
    </source>
</evidence>
<dbReference type="InterPro" id="IPR042111">
    <property type="entry name" value="Adenylosuccinate_synth_dom3"/>
</dbReference>
<dbReference type="Gene3D" id="1.10.300.10">
    <property type="entry name" value="Adenylosuccinate Synthetase, subunit A, domain 2"/>
    <property type="match status" value="1"/>
</dbReference>
<gene>
    <name evidence="8" type="primary">purA</name>
    <name evidence="11" type="ORF">ATI53_102754</name>
</gene>
<feature type="active site" evidence="9">
    <location>
        <position position="142"/>
    </location>
</feature>
<feature type="binding site" description="in other chain" evidence="8">
    <location>
        <begin position="38"/>
        <end position="41"/>
    </location>
    <ligand>
        <name>IMP</name>
        <dbReference type="ChEBI" id="CHEBI:58053"/>
        <note>ligand shared between dimeric partners</note>
    </ligand>
</feature>
<feature type="binding site" evidence="8">
    <location>
        <begin position="40"/>
        <end position="42"/>
    </location>
    <ligand>
        <name>GTP</name>
        <dbReference type="ChEBI" id="CHEBI:37565"/>
    </ligand>
</feature>
<name>A0A327Y1N6_9RHOB</name>
<protein>
    <recommendedName>
        <fullName evidence="8 10">Adenylosuccinate synthetase</fullName>
        <shortName evidence="8">AMPSase</shortName>
        <shortName evidence="8">AdSS</shortName>
        <ecNumber evidence="8 10">6.3.4.4</ecNumber>
    </recommendedName>
    <alternativeName>
        <fullName evidence="8">IMP--aspartate ligase</fullName>
    </alternativeName>
</protein>
<dbReference type="GO" id="GO:0005737">
    <property type="term" value="C:cytoplasm"/>
    <property type="evidence" value="ECO:0007669"/>
    <property type="project" value="UniProtKB-SubCell"/>
</dbReference>
<feature type="binding site" description="in other chain" evidence="8">
    <location>
        <position position="225"/>
    </location>
    <ligand>
        <name>IMP</name>
        <dbReference type="ChEBI" id="CHEBI:58053"/>
        <note>ligand shared between dimeric partners</note>
    </ligand>
</feature>
<dbReference type="AlphaFoldDB" id="A0A327Y1N6"/>
<evidence type="ECO:0000256" key="8">
    <source>
        <dbReference type="HAMAP-Rule" id="MF_00011"/>
    </source>
</evidence>
<keyword evidence="3 8" id="KW-0479">Metal-binding</keyword>
<dbReference type="NCBIfam" id="NF002223">
    <property type="entry name" value="PRK01117.1"/>
    <property type="match status" value="1"/>
</dbReference>
<dbReference type="FunFam" id="1.10.300.10:FF:000001">
    <property type="entry name" value="Adenylosuccinate synthetase"/>
    <property type="match status" value="1"/>
</dbReference>
<dbReference type="Proteomes" id="UP000249165">
    <property type="component" value="Unassembled WGS sequence"/>
</dbReference>
<dbReference type="Gene3D" id="3.90.170.10">
    <property type="entry name" value="Adenylosuccinate Synthetase, subunit A, domain 3"/>
    <property type="match status" value="1"/>
</dbReference>
<dbReference type="EMBL" id="QLMG01000027">
    <property type="protein sequence ID" value="RAK14923.1"/>
    <property type="molecule type" value="Genomic_DNA"/>
</dbReference>
<dbReference type="InterPro" id="IPR001114">
    <property type="entry name" value="Adenylosuccinate_synthetase"/>
</dbReference>
<dbReference type="PANTHER" id="PTHR11846">
    <property type="entry name" value="ADENYLOSUCCINATE SYNTHETASE"/>
    <property type="match status" value="1"/>
</dbReference>
<dbReference type="UniPathway" id="UPA00075">
    <property type="reaction ID" value="UER00335"/>
</dbReference>
<dbReference type="RefSeq" id="WP_009505810.1">
    <property type="nucleotide sequence ID" value="NZ_LIGK01000066.1"/>
</dbReference>
<dbReference type="GO" id="GO:0044208">
    <property type="term" value="P:'de novo' AMP biosynthetic process"/>
    <property type="evidence" value="ECO:0007669"/>
    <property type="project" value="UniProtKB-UniRule"/>
</dbReference>
<comment type="subunit">
    <text evidence="1 8">Homodimer.</text>
</comment>
<proteinExistence type="inferred from homology"/>
<dbReference type="InterPro" id="IPR042110">
    <property type="entry name" value="Adenylosuccinate_synth_dom2"/>
</dbReference>
<evidence type="ECO:0000256" key="5">
    <source>
        <dbReference type="ARBA" id="ARBA00022755"/>
    </source>
</evidence>
<evidence type="ECO:0000256" key="6">
    <source>
        <dbReference type="ARBA" id="ARBA00022842"/>
    </source>
</evidence>
<keyword evidence="5 8" id="KW-0658">Purine biosynthesis</keyword>
<feature type="binding site" description="in other chain" evidence="8">
    <location>
        <position position="131"/>
    </location>
    <ligand>
        <name>IMP</name>
        <dbReference type="ChEBI" id="CHEBI:58053"/>
        <note>ligand shared between dimeric partners</note>
    </ligand>
</feature>
<feature type="active site" description="Proton acceptor" evidence="8">
    <location>
        <position position="13"/>
    </location>
</feature>
<dbReference type="InterPro" id="IPR018220">
    <property type="entry name" value="Adenylosuccin_syn_GTP-bd"/>
</dbReference>
<dbReference type="SMART" id="SM00788">
    <property type="entry name" value="Adenylsucc_synt"/>
    <property type="match status" value="1"/>
</dbReference>
<keyword evidence="6 8" id="KW-0460">Magnesium</keyword>
<dbReference type="InterPro" id="IPR042109">
    <property type="entry name" value="Adenylosuccinate_synth_dom1"/>
</dbReference>